<sequence>MIPARYAASRFPGKLMQDLEGKSVILRTYEAAVSTSLFSEVYVVTDSEIIFKEITSHGGKAIMSIKEHDCGSDRIAEAVENMDIDIVVNVQGDEPFTERESLEKVLEVFQGEDADKIDLASLMTPMTDWDDIVNPNSVKVIVDEDDYALYFSRAPIPYPRDKEINHTYFKHKGIYAFRKQAILDFYRLPMRTLEASEKIECIRYLEYGKNIKMIETHHEGVEIDTPEDLEKARNLINKQNLLNSTSMVTPKIKESIHKNFPMVPRVVFGKGSFNQLGQILSSERKNGAPFIYLVDDVFENNKAFIEDRIQLSGNDSIVYVSTKDEPKTSQVDQLVSDFKNTYSFTPSGIIGIGGGSIMDLAKAVAIMMNNTGSATEYQGWDLVDNKAVYHVGIPTISGTGAEVSRTTVLTGPEKKLGINSDFTPFDQVILDPELIKDVPKDQWFYTGMDCYIHCIESLKGTYLNAFSQSYGEKAYDLCKEIFLEDTLDKEEADAKLMMASWHGGMSIAYSQVGVAHAMSYGLAYVLGTKHGIGNCIVFDKLGDYYPEGVALFKKMKEVHKIDLPVGVCANASEEQLDTMASVALGLVPLWENALGKNWQEQINADKLKDIYRTL</sequence>
<dbReference type="GO" id="GO:0016491">
    <property type="term" value="F:oxidoreductase activity"/>
    <property type="evidence" value="ECO:0007669"/>
    <property type="project" value="UniProtKB-KW"/>
</dbReference>
<dbReference type="Proteomes" id="UP000198521">
    <property type="component" value="Unassembled WGS sequence"/>
</dbReference>
<dbReference type="Gene3D" id="1.20.1090.10">
    <property type="entry name" value="Dehydroquinate synthase-like - alpha domain"/>
    <property type="match status" value="1"/>
</dbReference>
<evidence type="ECO:0000313" key="7">
    <source>
        <dbReference type="EMBL" id="SEK31021.1"/>
    </source>
</evidence>
<dbReference type="Pfam" id="PF02348">
    <property type="entry name" value="CTP_transf_3"/>
    <property type="match status" value="1"/>
</dbReference>
<reference evidence="7 8" key="1">
    <citation type="submission" date="2016-10" db="EMBL/GenBank/DDBJ databases">
        <authorList>
            <person name="de Groot N.N."/>
        </authorList>
    </citation>
    <scope>NUCLEOTIDE SEQUENCE [LARGE SCALE GENOMIC DNA]</scope>
    <source>
        <strain evidence="7 8">DSM 25232</strain>
    </source>
</reference>
<evidence type="ECO:0000256" key="3">
    <source>
        <dbReference type="ARBA" id="ARBA00022985"/>
    </source>
</evidence>
<dbReference type="SUPFAM" id="SSF53448">
    <property type="entry name" value="Nucleotide-diphospho-sugar transferases"/>
    <property type="match status" value="1"/>
</dbReference>
<dbReference type="Gene3D" id="3.90.550.10">
    <property type="entry name" value="Spore Coat Polysaccharide Biosynthesis Protein SpsA, Chain A"/>
    <property type="match status" value="1"/>
</dbReference>
<dbReference type="GO" id="GO:0046872">
    <property type="term" value="F:metal ion binding"/>
    <property type="evidence" value="ECO:0007669"/>
    <property type="project" value="InterPro"/>
</dbReference>
<evidence type="ECO:0000256" key="4">
    <source>
        <dbReference type="ARBA" id="ARBA00023002"/>
    </source>
</evidence>
<feature type="domain" description="Alcohol dehydrogenase iron-type/glycerol dehydrogenase GldA" evidence="5">
    <location>
        <begin position="265"/>
        <end position="432"/>
    </location>
</feature>
<accession>A0A1H7FYQ3</accession>
<dbReference type="GO" id="GO:0009103">
    <property type="term" value="P:lipopolysaccharide biosynthetic process"/>
    <property type="evidence" value="ECO:0007669"/>
    <property type="project" value="UniProtKB-KW"/>
</dbReference>
<dbReference type="NCBIfam" id="NF003952">
    <property type="entry name" value="PRK05450.1-5"/>
    <property type="match status" value="1"/>
</dbReference>
<dbReference type="InterPro" id="IPR056798">
    <property type="entry name" value="ADH_Fe_C"/>
</dbReference>
<dbReference type="PANTHER" id="PTHR42866">
    <property type="entry name" value="3-DEOXY-MANNO-OCTULOSONATE CYTIDYLYLTRANSFERASE"/>
    <property type="match status" value="1"/>
</dbReference>
<dbReference type="InterPro" id="IPR001670">
    <property type="entry name" value="ADH_Fe/GldA"/>
</dbReference>
<evidence type="ECO:0000256" key="2">
    <source>
        <dbReference type="ARBA" id="ARBA00022695"/>
    </source>
</evidence>
<dbReference type="InterPro" id="IPR003329">
    <property type="entry name" value="Cytidylyl_trans"/>
</dbReference>
<evidence type="ECO:0000256" key="1">
    <source>
        <dbReference type="ARBA" id="ARBA00022679"/>
    </source>
</evidence>
<dbReference type="CDD" id="cd08184">
    <property type="entry name" value="Fe-ADH_KdnB-like"/>
    <property type="match status" value="1"/>
</dbReference>
<dbReference type="CDD" id="cd02517">
    <property type="entry name" value="CMP-KDO-Synthetase"/>
    <property type="match status" value="1"/>
</dbReference>
<dbReference type="GO" id="GO:0008690">
    <property type="term" value="F:3-deoxy-manno-octulosonate cytidylyltransferase activity"/>
    <property type="evidence" value="ECO:0007669"/>
    <property type="project" value="InterPro"/>
</dbReference>
<dbReference type="Pfam" id="PF00465">
    <property type="entry name" value="Fe-ADH"/>
    <property type="match status" value="1"/>
</dbReference>
<keyword evidence="4" id="KW-0560">Oxidoreductase</keyword>
<evidence type="ECO:0000313" key="8">
    <source>
        <dbReference type="Proteomes" id="UP000198521"/>
    </source>
</evidence>
<dbReference type="STRING" id="1038014.SAMN04487910_0219"/>
<evidence type="ECO:0000259" key="6">
    <source>
        <dbReference type="Pfam" id="PF25137"/>
    </source>
</evidence>
<name>A0A1H7FYQ3_AQUAM</name>
<dbReference type="InterPro" id="IPR029044">
    <property type="entry name" value="Nucleotide-diphossugar_trans"/>
</dbReference>
<feature type="domain" description="Fe-containing alcohol dehydrogenase-like C-terminal" evidence="6">
    <location>
        <begin position="445"/>
        <end position="580"/>
    </location>
</feature>
<dbReference type="AlphaFoldDB" id="A0A1H7FYQ3"/>
<dbReference type="NCBIfam" id="TIGR00466">
    <property type="entry name" value="kdsB"/>
    <property type="match status" value="1"/>
</dbReference>
<evidence type="ECO:0000259" key="5">
    <source>
        <dbReference type="Pfam" id="PF00465"/>
    </source>
</evidence>
<proteinExistence type="predicted"/>
<keyword evidence="3" id="KW-0448">Lipopolysaccharide biosynthesis</keyword>
<organism evidence="7 8">
    <name type="scientific">Aquimarina amphilecti</name>
    <dbReference type="NCBI Taxonomy" id="1038014"/>
    <lineage>
        <taxon>Bacteria</taxon>
        <taxon>Pseudomonadati</taxon>
        <taxon>Bacteroidota</taxon>
        <taxon>Flavobacteriia</taxon>
        <taxon>Flavobacteriales</taxon>
        <taxon>Flavobacteriaceae</taxon>
        <taxon>Aquimarina</taxon>
    </lineage>
</organism>
<dbReference type="PANTHER" id="PTHR42866:SF2">
    <property type="entry name" value="3-DEOXY-MANNO-OCTULOSONATE CYTIDYLYLTRANSFERASE, MITOCHONDRIAL"/>
    <property type="match status" value="1"/>
</dbReference>
<keyword evidence="8" id="KW-1185">Reference proteome</keyword>
<dbReference type="EMBL" id="FOAB01000001">
    <property type="protein sequence ID" value="SEK31021.1"/>
    <property type="molecule type" value="Genomic_DNA"/>
</dbReference>
<gene>
    <name evidence="7" type="ORF">SAMN04487910_0219</name>
</gene>
<dbReference type="InterPro" id="IPR004528">
    <property type="entry name" value="KdsB"/>
</dbReference>
<protein>
    <submittedName>
        <fullName evidence="7">3-deoxy-D-manno-octulosonate cytidylyltransferase</fullName>
    </submittedName>
</protein>
<dbReference type="Gene3D" id="3.40.50.1970">
    <property type="match status" value="1"/>
</dbReference>
<dbReference type="GO" id="GO:0005829">
    <property type="term" value="C:cytosol"/>
    <property type="evidence" value="ECO:0007669"/>
    <property type="project" value="TreeGrafter"/>
</dbReference>
<keyword evidence="2 7" id="KW-0548">Nucleotidyltransferase</keyword>
<dbReference type="SUPFAM" id="SSF56796">
    <property type="entry name" value="Dehydroquinate synthase-like"/>
    <property type="match status" value="1"/>
</dbReference>
<dbReference type="Pfam" id="PF25137">
    <property type="entry name" value="ADH_Fe_C"/>
    <property type="match status" value="1"/>
</dbReference>
<keyword evidence="1 7" id="KW-0808">Transferase</keyword>